<proteinExistence type="predicted"/>
<keyword evidence="1" id="KW-1133">Transmembrane helix</keyword>
<name>A0ABQ2MWZ3_9ACTN</name>
<sequence length="84" mass="8820">MSSKPSSKLAKAKGFKKSKTGTYLSIGTTAFGALSTFKQVKKARAEHDTLKLVDAVVSAAAIVTGIALLVRELKRIGDDDVLLG</sequence>
<feature type="transmembrane region" description="Helical" evidence="1">
    <location>
        <begin position="52"/>
        <end position="70"/>
    </location>
</feature>
<keyword evidence="1" id="KW-0812">Transmembrane</keyword>
<evidence type="ECO:0008006" key="4">
    <source>
        <dbReference type="Google" id="ProtNLM"/>
    </source>
</evidence>
<dbReference type="Proteomes" id="UP000656881">
    <property type="component" value="Unassembled WGS sequence"/>
</dbReference>
<keyword evidence="1" id="KW-0472">Membrane</keyword>
<gene>
    <name evidence="2" type="ORF">GCM10012286_74490</name>
</gene>
<feature type="transmembrane region" description="Helical" evidence="1">
    <location>
        <begin position="21"/>
        <end position="40"/>
    </location>
</feature>
<evidence type="ECO:0000313" key="2">
    <source>
        <dbReference type="EMBL" id="GGO57508.1"/>
    </source>
</evidence>
<protein>
    <recommendedName>
        <fullName evidence="4">DUF4235 domain-containing protein</fullName>
    </recommendedName>
</protein>
<dbReference type="RefSeq" id="WP_164320316.1">
    <property type="nucleotide sequence ID" value="NZ_BMNG01000021.1"/>
</dbReference>
<keyword evidence="3" id="KW-1185">Reference proteome</keyword>
<organism evidence="2 3">
    <name type="scientific">Streptomyces lasiicapitis</name>
    <dbReference type="NCBI Taxonomy" id="1923961"/>
    <lineage>
        <taxon>Bacteria</taxon>
        <taxon>Bacillati</taxon>
        <taxon>Actinomycetota</taxon>
        <taxon>Actinomycetes</taxon>
        <taxon>Kitasatosporales</taxon>
        <taxon>Streptomycetaceae</taxon>
        <taxon>Streptomyces</taxon>
    </lineage>
</organism>
<reference evidence="3" key="1">
    <citation type="journal article" date="2019" name="Int. J. Syst. Evol. Microbiol.">
        <title>The Global Catalogue of Microorganisms (GCM) 10K type strain sequencing project: providing services to taxonomists for standard genome sequencing and annotation.</title>
        <authorList>
            <consortium name="The Broad Institute Genomics Platform"/>
            <consortium name="The Broad Institute Genome Sequencing Center for Infectious Disease"/>
            <person name="Wu L."/>
            <person name="Ma J."/>
        </authorList>
    </citation>
    <scope>NUCLEOTIDE SEQUENCE [LARGE SCALE GENOMIC DNA]</scope>
    <source>
        <strain evidence="3">CGMCC 4.7349</strain>
    </source>
</reference>
<evidence type="ECO:0000256" key="1">
    <source>
        <dbReference type="SAM" id="Phobius"/>
    </source>
</evidence>
<comment type="caution">
    <text evidence="2">The sequence shown here is derived from an EMBL/GenBank/DDBJ whole genome shotgun (WGS) entry which is preliminary data.</text>
</comment>
<dbReference type="EMBL" id="BMNG01000021">
    <property type="protein sequence ID" value="GGO57508.1"/>
    <property type="molecule type" value="Genomic_DNA"/>
</dbReference>
<evidence type="ECO:0000313" key="3">
    <source>
        <dbReference type="Proteomes" id="UP000656881"/>
    </source>
</evidence>
<accession>A0ABQ2MWZ3</accession>